<sequence>MTRVVVLGGTGHIGGYLVPRLVAAGAEVTVVSRGRSAPYRDDPAWNEVSSVVVDRGAEERAGVFGARIRDLDPDVVVDLICFDLDSARQLVEPLRGRVQHFLHCGTMWVHGPSTVVPVTEDAPRHPFGDYGIRKAEIERWLLDENSRNGLPATVLHPGHITGPGWAPINPVGNLDLGVFHALAAGDEVVLPNLGMETVHHVHADDVASAFVAAMAAREAAVGENFHVVSPGAITLRGYAGAVAEWYGHPARLSFLGWEQWREQVPEAAARLTYDHIAHSAHGSIAKAERLLGFRPRHTSLEAIREALDWLAARGEIPPLR</sequence>
<evidence type="ECO:0000313" key="3">
    <source>
        <dbReference type="Proteomes" id="UP000183376"/>
    </source>
</evidence>
<evidence type="ECO:0000259" key="1">
    <source>
        <dbReference type="Pfam" id="PF01370"/>
    </source>
</evidence>
<gene>
    <name evidence="2" type="ORF">SAMN04489726_2345</name>
</gene>
<dbReference type="InterPro" id="IPR001509">
    <property type="entry name" value="Epimerase_deHydtase"/>
</dbReference>
<dbReference type="RefSeq" id="WP_030432081.1">
    <property type="nucleotide sequence ID" value="NZ_JOEF01000023.1"/>
</dbReference>
<dbReference type="Proteomes" id="UP000183376">
    <property type="component" value="Chromosome I"/>
</dbReference>
<reference evidence="2 3" key="1">
    <citation type="submission" date="2016-10" db="EMBL/GenBank/DDBJ databases">
        <authorList>
            <person name="de Groot N.N."/>
        </authorList>
    </citation>
    <scope>NUCLEOTIDE SEQUENCE [LARGE SCALE GENOMIC DNA]</scope>
    <source>
        <strain evidence="2 3">DSM 44149</strain>
    </source>
</reference>
<feature type="domain" description="NAD-dependent epimerase/dehydratase" evidence="1">
    <location>
        <begin position="4"/>
        <end position="225"/>
    </location>
</feature>
<organism evidence="2 3">
    <name type="scientific">Allokutzneria albata</name>
    <name type="common">Kibdelosporangium albatum</name>
    <dbReference type="NCBI Taxonomy" id="211114"/>
    <lineage>
        <taxon>Bacteria</taxon>
        <taxon>Bacillati</taxon>
        <taxon>Actinomycetota</taxon>
        <taxon>Actinomycetes</taxon>
        <taxon>Pseudonocardiales</taxon>
        <taxon>Pseudonocardiaceae</taxon>
        <taxon>Allokutzneria</taxon>
    </lineage>
</organism>
<dbReference type="InterPro" id="IPR036291">
    <property type="entry name" value="NAD(P)-bd_dom_sf"/>
</dbReference>
<name>A0A1G9UED8_ALLAB</name>
<proteinExistence type="predicted"/>
<keyword evidence="3" id="KW-1185">Reference proteome</keyword>
<dbReference type="OrthoDB" id="9774199at2"/>
<protein>
    <submittedName>
        <fullName evidence="2">Nucleoside-diphosphate-sugar epimerase</fullName>
    </submittedName>
</protein>
<dbReference type="PANTHER" id="PTHR43245">
    <property type="entry name" value="BIFUNCTIONAL POLYMYXIN RESISTANCE PROTEIN ARNA"/>
    <property type="match status" value="1"/>
</dbReference>
<dbReference type="InterPro" id="IPR050177">
    <property type="entry name" value="Lipid_A_modif_metabolic_enz"/>
</dbReference>
<dbReference type="AlphaFoldDB" id="A0A1G9UED8"/>
<evidence type="ECO:0000313" key="2">
    <source>
        <dbReference type="EMBL" id="SDM57905.1"/>
    </source>
</evidence>
<dbReference type="Pfam" id="PF01370">
    <property type="entry name" value="Epimerase"/>
    <property type="match status" value="1"/>
</dbReference>
<accession>A0A1G9UED8</accession>
<dbReference type="STRING" id="211114.SAMN04489726_2345"/>
<dbReference type="SUPFAM" id="SSF51735">
    <property type="entry name" value="NAD(P)-binding Rossmann-fold domains"/>
    <property type="match status" value="1"/>
</dbReference>
<dbReference type="EMBL" id="LT629701">
    <property type="protein sequence ID" value="SDM57905.1"/>
    <property type="molecule type" value="Genomic_DNA"/>
</dbReference>
<dbReference type="eggNOG" id="COG0451">
    <property type="taxonomic scope" value="Bacteria"/>
</dbReference>
<dbReference type="Gene3D" id="3.40.50.720">
    <property type="entry name" value="NAD(P)-binding Rossmann-like Domain"/>
    <property type="match status" value="1"/>
</dbReference>